<organism evidence="4 5">
    <name type="scientific">Hydrococcus rivularis NIES-593</name>
    <dbReference type="NCBI Taxonomy" id="1921803"/>
    <lineage>
        <taxon>Bacteria</taxon>
        <taxon>Bacillati</taxon>
        <taxon>Cyanobacteriota</taxon>
        <taxon>Cyanophyceae</taxon>
        <taxon>Pleurocapsales</taxon>
        <taxon>Hydrococcaceae</taxon>
        <taxon>Hydrococcus</taxon>
    </lineage>
</organism>
<dbReference type="RefSeq" id="WP_073600891.1">
    <property type="nucleotide sequence ID" value="NZ_MRCB01000027.1"/>
</dbReference>
<dbReference type="AlphaFoldDB" id="A0A1U7HAX8"/>
<keyword evidence="5" id="KW-1185">Reference proteome</keyword>
<evidence type="ECO:0000256" key="2">
    <source>
        <dbReference type="ARBA" id="ARBA00023125"/>
    </source>
</evidence>
<dbReference type="CDD" id="cd16393">
    <property type="entry name" value="SPO0J_N"/>
    <property type="match status" value="1"/>
</dbReference>
<evidence type="ECO:0000313" key="4">
    <source>
        <dbReference type="EMBL" id="OKH20736.1"/>
    </source>
</evidence>
<dbReference type="EMBL" id="MRCB01000027">
    <property type="protein sequence ID" value="OKH20736.1"/>
    <property type="molecule type" value="Genomic_DNA"/>
</dbReference>
<dbReference type="GO" id="GO:0003677">
    <property type="term" value="F:DNA binding"/>
    <property type="evidence" value="ECO:0007669"/>
    <property type="project" value="UniProtKB-KW"/>
</dbReference>
<dbReference type="InterPro" id="IPR050336">
    <property type="entry name" value="Chromosome_partition/occlusion"/>
</dbReference>
<dbReference type="Pfam" id="PF17762">
    <property type="entry name" value="HTH_ParB"/>
    <property type="match status" value="1"/>
</dbReference>
<dbReference type="Proteomes" id="UP000186868">
    <property type="component" value="Unassembled WGS sequence"/>
</dbReference>
<dbReference type="SMART" id="SM00470">
    <property type="entry name" value="ParB"/>
    <property type="match status" value="1"/>
</dbReference>
<dbReference type="Gene3D" id="3.90.1530.30">
    <property type="match status" value="1"/>
</dbReference>
<dbReference type="PANTHER" id="PTHR33375:SF7">
    <property type="entry name" value="CHROMOSOME 2-PARTITIONING PROTEIN PARB-RELATED"/>
    <property type="match status" value="1"/>
</dbReference>
<proteinExistence type="inferred from homology"/>
<gene>
    <name evidence="4" type="ORF">NIES593_17955</name>
</gene>
<dbReference type="Gene3D" id="1.10.10.2830">
    <property type="match status" value="1"/>
</dbReference>
<protein>
    <submittedName>
        <fullName evidence="4">Chromosome partitioning protein ParB</fullName>
    </submittedName>
</protein>
<feature type="domain" description="ParB-like N-terminal" evidence="3">
    <location>
        <begin position="28"/>
        <end position="118"/>
    </location>
</feature>
<reference evidence="4 5" key="1">
    <citation type="submission" date="2016-11" db="EMBL/GenBank/DDBJ databases">
        <title>Draft Genome Sequences of Nine Cyanobacterial Strains from Diverse Habitats.</title>
        <authorList>
            <person name="Zhu T."/>
            <person name="Hou S."/>
            <person name="Lu X."/>
            <person name="Hess W.R."/>
        </authorList>
    </citation>
    <scope>NUCLEOTIDE SEQUENCE [LARGE SCALE GENOMIC DNA]</scope>
    <source>
        <strain evidence="4 5">NIES-593</strain>
    </source>
</reference>
<dbReference type="SUPFAM" id="SSF109709">
    <property type="entry name" value="KorB DNA-binding domain-like"/>
    <property type="match status" value="1"/>
</dbReference>
<comment type="similarity">
    <text evidence="1">Belongs to the ParB family.</text>
</comment>
<dbReference type="InterPro" id="IPR041468">
    <property type="entry name" value="HTH_ParB/Spo0J"/>
</dbReference>
<evidence type="ECO:0000259" key="3">
    <source>
        <dbReference type="SMART" id="SM00470"/>
    </source>
</evidence>
<name>A0A1U7HAX8_9CYAN</name>
<dbReference type="GO" id="GO:0005694">
    <property type="term" value="C:chromosome"/>
    <property type="evidence" value="ECO:0007669"/>
    <property type="project" value="TreeGrafter"/>
</dbReference>
<dbReference type="SUPFAM" id="SSF110849">
    <property type="entry name" value="ParB/Sulfiredoxin"/>
    <property type="match status" value="1"/>
</dbReference>
<dbReference type="FunFam" id="3.90.1530.30:FF:000001">
    <property type="entry name" value="Chromosome partitioning protein ParB"/>
    <property type="match status" value="1"/>
</dbReference>
<dbReference type="InterPro" id="IPR004437">
    <property type="entry name" value="ParB/RepB/Spo0J"/>
</dbReference>
<keyword evidence="2" id="KW-0238">DNA-binding</keyword>
<dbReference type="InterPro" id="IPR003115">
    <property type="entry name" value="ParB_N"/>
</dbReference>
<dbReference type="STRING" id="1921803.NIES593_17955"/>
<comment type="caution">
    <text evidence="4">The sequence shown here is derived from an EMBL/GenBank/DDBJ whole genome shotgun (WGS) entry which is preliminary data.</text>
</comment>
<sequence length="315" mass="36216">MSQKRELEKLTGLDNLFGDEVEQSLSDSTLPLSQIILPASQPRRYFDPEKLKSLADSIKEVGLLEPIVVRQIEENKYELIAGERRLKACKIAGSERISVVIIECDDKQARKLRLVENLQREELNTWEETIGILELLTHELEKDQEGIVSLLYQMNNESKGNSNHNVMVSEEALAIQRIFLQIGKISWESFVSNRLPLLKLPSDIQAVLEQGQIEYTKSKEIARIKDNEKRQNILKKAIEENLSLSVIKELVGDILQIQSESKPQSPQQQNKERTSKIYKALIKSKIWDDEKKVKKVNRLFDQIEALLEEKKEDAS</sequence>
<dbReference type="PANTHER" id="PTHR33375">
    <property type="entry name" value="CHROMOSOME-PARTITIONING PROTEIN PARB-RELATED"/>
    <property type="match status" value="1"/>
</dbReference>
<dbReference type="OrthoDB" id="9802051at2"/>
<evidence type="ECO:0000313" key="5">
    <source>
        <dbReference type="Proteomes" id="UP000186868"/>
    </source>
</evidence>
<dbReference type="NCBIfam" id="TIGR00180">
    <property type="entry name" value="parB_part"/>
    <property type="match status" value="1"/>
</dbReference>
<dbReference type="GO" id="GO:0007059">
    <property type="term" value="P:chromosome segregation"/>
    <property type="evidence" value="ECO:0007669"/>
    <property type="project" value="TreeGrafter"/>
</dbReference>
<dbReference type="InterPro" id="IPR036086">
    <property type="entry name" value="ParB/Sulfiredoxin_sf"/>
</dbReference>
<accession>A0A1U7HAX8</accession>
<evidence type="ECO:0000256" key="1">
    <source>
        <dbReference type="ARBA" id="ARBA00006295"/>
    </source>
</evidence>
<dbReference type="Pfam" id="PF02195">
    <property type="entry name" value="ParB_N"/>
    <property type="match status" value="1"/>
</dbReference>